<dbReference type="Proteomes" id="UP000799118">
    <property type="component" value="Unassembled WGS sequence"/>
</dbReference>
<dbReference type="PROSITE" id="PS50966">
    <property type="entry name" value="ZF_SWIM"/>
    <property type="match status" value="1"/>
</dbReference>
<keyword evidence="4" id="KW-1185">Reference proteome</keyword>
<keyword evidence="1" id="KW-0863">Zinc-finger</keyword>
<proteinExistence type="predicted"/>
<dbReference type="InterPro" id="IPR007527">
    <property type="entry name" value="Znf_SWIM"/>
</dbReference>
<dbReference type="AlphaFoldDB" id="A0A6A4IEK3"/>
<feature type="domain" description="SWIM-type" evidence="2">
    <location>
        <begin position="43"/>
        <end position="79"/>
    </location>
</feature>
<dbReference type="GO" id="GO:0008270">
    <property type="term" value="F:zinc ion binding"/>
    <property type="evidence" value="ECO:0007669"/>
    <property type="project" value="UniProtKB-KW"/>
</dbReference>
<name>A0A6A4IEK3_9AGAR</name>
<evidence type="ECO:0000313" key="3">
    <source>
        <dbReference type="EMBL" id="KAE9409029.1"/>
    </source>
</evidence>
<accession>A0A6A4IEK3</accession>
<evidence type="ECO:0000313" key="4">
    <source>
        <dbReference type="Proteomes" id="UP000799118"/>
    </source>
</evidence>
<keyword evidence="1" id="KW-0479">Metal-binding</keyword>
<reference evidence="3" key="1">
    <citation type="journal article" date="2019" name="Environ. Microbiol.">
        <title>Fungal ecological strategies reflected in gene transcription - a case study of two litter decomposers.</title>
        <authorList>
            <person name="Barbi F."/>
            <person name="Kohler A."/>
            <person name="Barry K."/>
            <person name="Baskaran P."/>
            <person name="Daum C."/>
            <person name="Fauchery L."/>
            <person name="Ihrmark K."/>
            <person name="Kuo A."/>
            <person name="LaButti K."/>
            <person name="Lipzen A."/>
            <person name="Morin E."/>
            <person name="Grigoriev I.V."/>
            <person name="Henrissat B."/>
            <person name="Lindahl B."/>
            <person name="Martin F."/>
        </authorList>
    </citation>
    <scope>NUCLEOTIDE SEQUENCE</scope>
    <source>
        <strain evidence="3">JB14</strain>
    </source>
</reference>
<protein>
    <recommendedName>
        <fullName evidence="2">SWIM-type domain-containing protein</fullName>
    </recommendedName>
</protein>
<evidence type="ECO:0000259" key="2">
    <source>
        <dbReference type="PROSITE" id="PS50966"/>
    </source>
</evidence>
<sequence>MLNCFENDTAYVLVAHLLDLLAERGLQVTHLLQIVHISDSGALHILAVLSDGRAVCDCCMNINLGIPCRHFFTAWLKFAGLGFHINMIRSRQVILWYQDEELKTEDIPSVTFNNKVRPLDARLGTLRLPAVNYSNPFETVATPPPQTQTLGARAVHEEATAALRPLIVGIQTTEDLSELLEGLHDIRYVSPLISLTAC</sequence>
<keyword evidence="1" id="KW-0862">Zinc</keyword>
<gene>
    <name evidence="3" type="ORF">BT96DRAFT_807492</name>
</gene>
<organism evidence="3 4">
    <name type="scientific">Gymnopus androsaceus JB14</name>
    <dbReference type="NCBI Taxonomy" id="1447944"/>
    <lineage>
        <taxon>Eukaryota</taxon>
        <taxon>Fungi</taxon>
        <taxon>Dikarya</taxon>
        <taxon>Basidiomycota</taxon>
        <taxon>Agaricomycotina</taxon>
        <taxon>Agaricomycetes</taxon>
        <taxon>Agaricomycetidae</taxon>
        <taxon>Agaricales</taxon>
        <taxon>Marasmiineae</taxon>
        <taxon>Omphalotaceae</taxon>
        <taxon>Gymnopus</taxon>
    </lineage>
</organism>
<dbReference type="OrthoDB" id="2976292at2759"/>
<dbReference type="EMBL" id="ML769389">
    <property type="protein sequence ID" value="KAE9409029.1"/>
    <property type="molecule type" value="Genomic_DNA"/>
</dbReference>
<evidence type="ECO:0000256" key="1">
    <source>
        <dbReference type="PROSITE-ProRule" id="PRU00325"/>
    </source>
</evidence>